<comment type="caution">
    <text evidence="5">The sequence shown here is derived from an EMBL/GenBank/DDBJ whole genome shotgun (WGS) entry which is preliminary data.</text>
</comment>
<dbReference type="Pfam" id="PF16845">
    <property type="entry name" value="SQAPI"/>
    <property type="match status" value="1"/>
</dbReference>
<evidence type="ECO:0000256" key="2">
    <source>
        <dbReference type="ARBA" id="ARBA00022690"/>
    </source>
</evidence>
<accession>A0A833RFT6</accession>
<evidence type="ECO:0000313" key="6">
    <source>
        <dbReference type="Proteomes" id="UP000623129"/>
    </source>
</evidence>
<dbReference type="InterPro" id="IPR046350">
    <property type="entry name" value="Cystatin_sf"/>
</dbReference>
<dbReference type="GO" id="GO:0004869">
    <property type="term" value="F:cysteine-type endopeptidase inhibitor activity"/>
    <property type="evidence" value="ECO:0007669"/>
    <property type="project" value="UniProtKB-KW"/>
</dbReference>
<keyword evidence="3" id="KW-0789">Thiol protease inhibitor</keyword>
<reference evidence="5" key="1">
    <citation type="submission" date="2020-01" db="EMBL/GenBank/DDBJ databases">
        <title>Genome sequence of Kobresia littledalei, the first chromosome-level genome in the family Cyperaceae.</title>
        <authorList>
            <person name="Qu G."/>
        </authorList>
    </citation>
    <scope>NUCLEOTIDE SEQUENCE</scope>
    <source>
        <strain evidence="5">C.B.Clarke</strain>
        <tissue evidence="5">Leaf</tissue>
    </source>
</reference>
<sequence length="102" mass="11362">MGGIQPITAYSNEQVQFLGKYAVDEYNKKGESYLYFIEVVNGTVLTFPRGFIINWDLQLKAKNCSDHDSTALYSTLVIENKIAGDIEAFGSKFIAVGVMNKL</sequence>
<dbReference type="EMBL" id="SWLB01000005">
    <property type="protein sequence ID" value="KAF3338371.1"/>
    <property type="molecule type" value="Genomic_DNA"/>
</dbReference>
<feature type="domain" description="Cystatin" evidence="4">
    <location>
        <begin position="10"/>
        <end position="82"/>
    </location>
</feature>
<keyword evidence="6" id="KW-1185">Reference proteome</keyword>
<protein>
    <submittedName>
        <fullName evidence="5">Phloem filament protein PP1 cystatin-like domain-containing protein</fullName>
    </submittedName>
</protein>
<keyword evidence="2" id="KW-0646">Protease inhibitor</keyword>
<proteinExistence type="inferred from homology"/>
<comment type="similarity">
    <text evidence="1">Belongs to the cystatin family. Phytocystatin subfamily.</text>
</comment>
<dbReference type="Gene3D" id="3.10.450.10">
    <property type="match status" value="1"/>
</dbReference>
<organism evidence="5 6">
    <name type="scientific">Carex littledalei</name>
    <dbReference type="NCBI Taxonomy" id="544730"/>
    <lineage>
        <taxon>Eukaryota</taxon>
        <taxon>Viridiplantae</taxon>
        <taxon>Streptophyta</taxon>
        <taxon>Embryophyta</taxon>
        <taxon>Tracheophyta</taxon>
        <taxon>Spermatophyta</taxon>
        <taxon>Magnoliopsida</taxon>
        <taxon>Liliopsida</taxon>
        <taxon>Poales</taxon>
        <taxon>Cyperaceae</taxon>
        <taxon>Cyperoideae</taxon>
        <taxon>Cariceae</taxon>
        <taxon>Carex</taxon>
        <taxon>Carex subgen. Euthyceras</taxon>
    </lineage>
</organism>
<dbReference type="Proteomes" id="UP000623129">
    <property type="component" value="Unassembled WGS sequence"/>
</dbReference>
<dbReference type="AlphaFoldDB" id="A0A833RFT6"/>
<name>A0A833RFT6_9POAL</name>
<evidence type="ECO:0000256" key="1">
    <source>
        <dbReference type="ARBA" id="ARBA00007233"/>
    </source>
</evidence>
<evidence type="ECO:0000259" key="4">
    <source>
        <dbReference type="Pfam" id="PF16845"/>
    </source>
</evidence>
<dbReference type="SUPFAM" id="SSF54403">
    <property type="entry name" value="Cystatin/monellin"/>
    <property type="match status" value="1"/>
</dbReference>
<dbReference type="OrthoDB" id="2016588at2759"/>
<gene>
    <name evidence="5" type="ORF">FCM35_KLT17208</name>
</gene>
<evidence type="ECO:0000313" key="5">
    <source>
        <dbReference type="EMBL" id="KAF3338371.1"/>
    </source>
</evidence>
<dbReference type="InterPro" id="IPR000010">
    <property type="entry name" value="Cystatin_dom"/>
</dbReference>
<evidence type="ECO:0000256" key="3">
    <source>
        <dbReference type="ARBA" id="ARBA00022704"/>
    </source>
</evidence>